<organism evidence="2 3">
    <name type="scientific">Desulfobotulus mexicanus</name>
    <dbReference type="NCBI Taxonomy" id="2586642"/>
    <lineage>
        <taxon>Bacteria</taxon>
        <taxon>Pseudomonadati</taxon>
        <taxon>Thermodesulfobacteriota</taxon>
        <taxon>Desulfobacteria</taxon>
        <taxon>Desulfobacterales</taxon>
        <taxon>Desulfobacteraceae</taxon>
        <taxon>Desulfobotulus</taxon>
    </lineage>
</organism>
<feature type="domain" description="CYTH" evidence="1">
    <location>
        <begin position="26"/>
        <end position="191"/>
    </location>
</feature>
<accession>A0A5Q4VDP0</accession>
<reference evidence="2 3" key="1">
    <citation type="submission" date="2019-06" db="EMBL/GenBank/DDBJ databases">
        <title>Desulfobotulus mexicanus sp. nov., a novel sulfate-reducing bacterium isolated from the sediment of an alkaline crater lake in Mexico.</title>
        <authorList>
            <person name="Hirschler-Rea A."/>
        </authorList>
    </citation>
    <scope>NUCLEOTIDE SEQUENCE [LARGE SCALE GENOMIC DNA]</scope>
    <source>
        <strain evidence="2 3">PAR22N</strain>
    </source>
</reference>
<evidence type="ECO:0000313" key="2">
    <source>
        <dbReference type="EMBL" id="TYT75046.1"/>
    </source>
</evidence>
<dbReference type="Pfam" id="PF01928">
    <property type="entry name" value="CYTH"/>
    <property type="match status" value="1"/>
</dbReference>
<dbReference type="EMBL" id="VDMB01000006">
    <property type="protein sequence ID" value="TYT75046.1"/>
    <property type="molecule type" value="Genomic_DNA"/>
</dbReference>
<evidence type="ECO:0000313" key="3">
    <source>
        <dbReference type="Proteomes" id="UP000321899"/>
    </source>
</evidence>
<dbReference type="Proteomes" id="UP000321899">
    <property type="component" value="Unassembled WGS sequence"/>
</dbReference>
<comment type="caution">
    <text evidence="2">The sequence shown here is derived from an EMBL/GenBank/DDBJ whole genome shotgun (WGS) entry which is preliminary data.</text>
</comment>
<dbReference type="PANTHER" id="PTHR21028:SF2">
    <property type="entry name" value="CYTH DOMAIN-CONTAINING PROTEIN"/>
    <property type="match status" value="1"/>
</dbReference>
<dbReference type="PROSITE" id="PS51707">
    <property type="entry name" value="CYTH"/>
    <property type="match status" value="1"/>
</dbReference>
<keyword evidence="3" id="KW-1185">Reference proteome</keyword>
<dbReference type="SMART" id="SM01118">
    <property type="entry name" value="CYTH"/>
    <property type="match status" value="1"/>
</dbReference>
<protein>
    <submittedName>
        <fullName evidence="2">Class IV adenylate cyclase</fullName>
    </submittedName>
</protein>
<evidence type="ECO:0000259" key="1">
    <source>
        <dbReference type="PROSITE" id="PS51707"/>
    </source>
</evidence>
<dbReference type="InterPro" id="IPR023577">
    <property type="entry name" value="CYTH_domain"/>
</dbReference>
<sequence>MKKAGHRPAHNCCINPIHGEHLLENDLEIEVKFYISEPLEFRNRILSKNSISQGRAFEKNILLDTPDLQLRKKGVLLRLRQTDTCTLTVKSTPRIRQDGEFKVLRETETSIGDFDNAEKAFTTLGFTHKTIYEKFRETFLLQQVEICLDELPFGFFVELEGEKTAIREAADILGLQWDQRITLSYRALFESLAQHHGYNFSDITFAAFANADADINAILNGP</sequence>
<proteinExistence type="predicted"/>
<dbReference type="AlphaFoldDB" id="A0A5Q4VDP0"/>
<gene>
    <name evidence="2" type="ORF">FIM25_06505</name>
</gene>
<dbReference type="CDD" id="cd07890">
    <property type="entry name" value="CYTH-like_AC_IV-like"/>
    <property type="match status" value="1"/>
</dbReference>
<dbReference type="InterPro" id="IPR008173">
    <property type="entry name" value="Adenylyl_cyclase_CyaB"/>
</dbReference>
<dbReference type="Gene3D" id="2.40.320.10">
    <property type="entry name" value="Hypothetical Protein Pfu-838710-001"/>
    <property type="match status" value="1"/>
</dbReference>
<name>A0A5Q4VDP0_9BACT</name>
<dbReference type="SUPFAM" id="SSF55154">
    <property type="entry name" value="CYTH-like phosphatases"/>
    <property type="match status" value="1"/>
</dbReference>
<dbReference type="OrthoDB" id="116396at2"/>
<dbReference type="PANTHER" id="PTHR21028">
    <property type="entry name" value="SI:CH211-156B7.4"/>
    <property type="match status" value="1"/>
</dbReference>
<dbReference type="InterPro" id="IPR033469">
    <property type="entry name" value="CYTH-like_dom_sf"/>
</dbReference>